<dbReference type="EMBL" id="BQFW01000014">
    <property type="protein sequence ID" value="GJJ77920.1"/>
    <property type="molecule type" value="Genomic_DNA"/>
</dbReference>
<evidence type="ECO:0000313" key="3">
    <source>
        <dbReference type="EMBL" id="GJJ77920.1"/>
    </source>
</evidence>
<name>A0A9P3M1D9_9FUNG</name>
<evidence type="ECO:0000256" key="2">
    <source>
        <dbReference type="SAM" id="SignalP"/>
    </source>
</evidence>
<dbReference type="OrthoDB" id="2349272at2759"/>
<reference evidence="3" key="2">
    <citation type="journal article" date="2022" name="Microbiol. Resour. Announc.">
        <title>Whole-Genome Sequence of Entomortierella parvispora E1425, a Mucoromycotan Fungus Associated with Burkholderiaceae-Related Endosymbiotic Bacteria.</title>
        <authorList>
            <person name="Herlambang A."/>
            <person name="Guo Y."/>
            <person name="Takashima Y."/>
            <person name="Narisawa K."/>
            <person name="Ohta H."/>
            <person name="Nishizawa T."/>
        </authorList>
    </citation>
    <scope>NUCLEOTIDE SEQUENCE</scope>
    <source>
        <strain evidence="3">E1425</strain>
    </source>
</reference>
<feature type="signal peptide" evidence="2">
    <location>
        <begin position="1"/>
        <end position="28"/>
    </location>
</feature>
<dbReference type="Proteomes" id="UP000827284">
    <property type="component" value="Unassembled WGS sequence"/>
</dbReference>
<evidence type="ECO:0000313" key="4">
    <source>
        <dbReference type="Proteomes" id="UP000827284"/>
    </source>
</evidence>
<accession>A0A9P3M1D9</accession>
<evidence type="ECO:0000256" key="1">
    <source>
        <dbReference type="SAM" id="MobiDB-lite"/>
    </source>
</evidence>
<gene>
    <name evidence="3" type="ORF">EMPS_10279</name>
</gene>
<feature type="region of interest" description="Disordered" evidence="1">
    <location>
        <begin position="29"/>
        <end position="49"/>
    </location>
</feature>
<feature type="chain" id="PRO_5040482480" evidence="2">
    <location>
        <begin position="29"/>
        <end position="227"/>
    </location>
</feature>
<proteinExistence type="predicted"/>
<sequence>MFGRLSLSTLVVFMTLVITLLFAATGDAAKATPKPKPKPTPKPTPKPASGAITLAQLTKAFAGNCPPKTTGEAITCKDALPFINAAIKKYKLKTKGQQAAYIANMAYEGGYLKYDHNLNTHSQGTRSIMPATSLRIFVNANKSVQKFWPGFPAKVDNNKIVDVLIKHHADFEPGAWWAVSGPGCAKAASRLSSSQSSFIAWEQACINGGFVDARAAIYKTVYAAIAK</sequence>
<comment type="caution">
    <text evidence="3">The sequence shown here is derived from an EMBL/GenBank/DDBJ whole genome shotgun (WGS) entry which is preliminary data.</text>
</comment>
<protein>
    <submittedName>
        <fullName evidence="3">Uncharacterized protein</fullName>
    </submittedName>
</protein>
<reference evidence="3" key="1">
    <citation type="submission" date="2021-11" db="EMBL/GenBank/DDBJ databases">
        <authorList>
            <person name="Herlambang A."/>
            <person name="Guo Y."/>
            <person name="Takashima Y."/>
            <person name="Nishizawa T."/>
        </authorList>
    </citation>
    <scope>NUCLEOTIDE SEQUENCE</scope>
    <source>
        <strain evidence="3">E1425</strain>
    </source>
</reference>
<organism evidence="3 4">
    <name type="scientific">Entomortierella parvispora</name>
    <dbReference type="NCBI Taxonomy" id="205924"/>
    <lineage>
        <taxon>Eukaryota</taxon>
        <taxon>Fungi</taxon>
        <taxon>Fungi incertae sedis</taxon>
        <taxon>Mucoromycota</taxon>
        <taxon>Mortierellomycotina</taxon>
        <taxon>Mortierellomycetes</taxon>
        <taxon>Mortierellales</taxon>
        <taxon>Mortierellaceae</taxon>
        <taxon>Entomortierella</taxon>
    </lineage>
</organism>
<keyword evidence="2" id="KW-0732">Signal</keyword>
<dbReference type="AlphaFoldDB" id="A0A9P3M1D9"/>
<keyword evidence="4" id="KW-1185">Reference proteome</keyword>